<comment type="caution">
    <text evidence="2">The sequence shown here is derived from an EMBL/GenBank/DDBJ whole genome shotgun (WGS) entry which is preliminary data.</text>
</comment>
<dbReference type="PANTHER" id="PTHR43162:SF1">
    <property type="entry name" value="PRESTALK A DIFFERENTIATION PROTEIN A"/>
    <property type="match status" value="1"/>
</dbReference>
<dbReference type="Gene3D" id="3.90.25.10">
    <property type="entry name" value="UDP-galactose 4-epimerase, domain 1"/>
    <property type="match status" value="1"/>
</dbReference>
<evidence type="ECO:0000259" key="1">
    <source>
        <dbReference type="Pfam" id="PF13460"/>
    </source>
</evidence>
<evidence type="ECO:0000313" key="3">
    <source>
        <dbReference type="Proteomes" id="UP001291653"/>
    </source>
</evidence>
<dbReference type="Gene3D" id="3.40.50.720">
    <property type="entry name" value="NAD(P)-binding Rossmann-like Domain"/>
    <property type="match status" value="1"/>
</dbReference>
<feature type="domain" description="NAD(P)-binding" evidence="1">
    <location>
        <begin position="12"/>
        <end position="171"/>
    </location>
</feature>
<dbReference type="PANTHER" id="PTHR43162">
    <property type="match status" value="1"/>
</dbReference>
<keyword evidence="3" id="KW-1185">Reference proteome</keyword>
<gene>
    <name evidence="2" type="ORF">SYYSPA8_02955</name>
</gene>
<proteinExistence type="predicted"/>
<evidence type="ECO:0000313" key="2">
    <source>
        <dbReference type="EMBL" id="GLF93210.1"/>
    </source>
</evidence>
<dbReference type="RefSeq" id="WP_323445296.1">
    <property type="nucleotide sequence ID" value="NZ_BSBI01000001.1"/>
</dbReference>
<organism evidence="2 3">
    <name type="scientific">Streptomyces yaizuensis</name>
    <dbReference type="NCBI Taxonomy" id="2989713"/>
    <lineage>
        <taxon>Bacteria</taxon>
        <taxon>Bacillati</taxon>
        <taxon>Actinomycetota</taxon>
        <taxon>Actinomycetes</taxon>
        <taxon>Kitasatosporales</taxon>
        <taxon>Streptomycetaceae</taxon>
        <taxon>Streptomyces</taxon>
    </lineage>
</organism>
<accession>A0ABQ5NS88</accession>
<dbReference type="Proteomes" id="UP001291653">
    <property type="component" value="Unassembled WGS sequence"/>
</dbReference>
<protein>
    <submittedName>
        <fullName evidence="2">NAD(P)H-binding protein</fullName>
    </submittedName>
</protein>
<dbReference type="InterPro" id="IPR016040">
    <property type="entry name" value="NAD(P)-bd_dom"/>
</dbReference>
<dbReference type="Pfam" id="PF13460">
    <property type="entry name" value="NAD_binding_10"/>
    <property type="match status" value="1"/>
</dbReference>
<reference evidence="2 3" key="1">
    <citation type="submission" date="2022-10" db="EMBL/GenBank/DDBJ databases">
        <title>Draft genome sequence of Streptomyces sp. YSPA8.</title>
        <authorList>
            <person name="Moriuchi R."/>
            <person name="Dohra H."/>
            <person name="Yamamura H."/>
            <person name="Kodani S."/>
        </authorList>
    </citation>
    <scope>NUCLEOTIDE SEQUENCE [LARGE SCALE GENOMIC DNA]</scope>
    <source>
        <strain evidence="2 3">YSPA8</strain>
    </source>
</reference>
<name>A0ABQ5NS88_9ACTN</name>
<sequence>MTTHKQTILVLGATGKTGSRLVRTLRAQGRSVRAASRSGEFRFDWFDEDTWQAALDGVTAVYLMVPDDPAPVPVFVRRATEAGVGRFVVLSGRGMGQLPPELFQGMAAAERAVRGSGARWSIIRPNNFNQNFEDVWLPQLRSGRLALPTGGVGDPFIDAQDIADVAAVLLTSEGHHGRVYDLTGPRVLTFGAAVAAMAEAAGRTIVYEEITPERYQEELREGGVPEEVARELGTMFEVLRTGLHTGTTDAVRTLLGREPVDFGTYAARTGATGIWS</sequence>
<dbReference type="EMBL" id="BSBI01000001">
    <property type="protein sequence ID" value="GLF93210.1"/>
    <property type="molecule type" value="Genomic_DNA"/>
</dbReference>
<dbReference type="InterPro" id="IPR036291">
    <property type="entry name" value="NAD(P)-bd_dom_sf"/>
</dbReference>
<dbReference type="SUPFAM" id="SSF51735">
    <property type="entry name" value="NAD(P)-binding Rossmann-fold domains"/>
    <property type="match status" value="1"/>
</dbReference>
<dbReference type="InterPro" id="IPR051604">
    <property type="entry name" value="Ergot_Alk_Oxidoreductase"/>
</dbReference>